<evidence type="ECO:0000313" key="9">
    <source>
        <dbReference type="EMBL" id="MBI6120120.1"/>
    </source>
</evidence>
<evidence type="ECO:0000259" key="8">
    <source>
        <dbReference type="Pfam" id="PF14322"/>
    </source>
</evidence>
<dbReference type="SUPFAM" id="SSF48452">
    <property type="entry name" value="TPR-like"/>
    <property type="match status" value="1"/>
</dbReference>
<feature type="signal peptide" evidence="6">
    <location>
        <begin position="1"/>
        <end position="22"/>
    </location>
</feature>
<dbReference type="EMBL" id="JAEHNY010000007">
    <property type="protein sequence ID" value="MBI6120120.1"/>
    <property type="molecule type" value="Genomic_DNA"/>
</dbReference>
<name>A0ABS0TGE4_9FLAO</name>
<feature type="domain" description="SusD-like N-terminal" evidence="8">
    <location>
        <begin position="94"/>
        <end position="218"/>
    </location>
</feature>
<dbReference type="Pfam" id="PF14322">
    <property type="entry name" value="SusD-like_3"/>
    <property type="match status" value="1"/>
</dbReference>
<keyword evidence="10" id="KW-1185">Reference proteome</keyword>
<keyword evidence="3 6" id="KW-0732">Signal</keyword>
<gene>
    <name evidence="9" type="ORF">I6U50_08810</name>
</gene>
<reference evidence="9 10" key="1">
    <citation type="submission" date="2020-12" db="EMBL/GenBank/DDBJ databases">
        <title>Salegentibacter orientalis sp. nov., isolated from costal sediment.</title>
        <authorList>
            <person name="Lian F.-B."/>
        </authorList>
    </citation>
    <scope>NUCLEOTIDE SEQUENCE [LARGE SCALE GENOMIC DNA]</scope>
    <source>
        <strain evidence="9 10">F60176</strain>
    </source>
</reference>
<evidence type="ECO:0000256" key="5">
    <source>
        <dbReference type="ARBA" id="ARBA00023237"/>
    </source>
</evidence>
<feature type="domain" description="RagB/SusD" evidence="7">
    <location>
        <begin position="260"/>
        <end position="513"/>
    </location>
</feature>
<evidence type="ECO:0000313" key="10">
    <source>
        <dbReference type="Proteomes" id="UP000635665"/>
    </source>
</evidence>
<evidence type="ECO:0000256" key="1">
    <source>
        <dbReference type="ARBA" id="ARBA00004442"/>
    </source>
</evidence>
<evidence type="ECO:0000259" key="7">
    <source>
        <dbReference type="Pfam" id="PF07980"/>
    </source>
</evidence>
<comment type="subcellular location">
    <subcellularLocation>
        <location evidence="1">Cell outer membrane</location>
    </subcellularLocation>
</comment>
<dbReference type="CDD" id="cd08977">
    <property type="entry name" value="SusD"/>
    <property type="match status" value="1"/>
</dbReference>
<dbReference type="Pfam" id="PF07980">
    <property type="entry name" value="SusD_RagB"/>
    <property type="match status" value="1"/>
</dbReference>
<evidence type="ECO:0000256" key="3">
    <source>
        <dbReference type="ARBA" id="ARBA00022729"/>
    </source>
</evidence>
<dbReference type="InterPro" id="IPR011990">
    <property type="entry name" value="TPR-like_helical_dom_sf"/>
</dbReference>
<organism evidence="9 10">
    <name type="scientific">Salegentibacter maritimus</name>
    <dbReference type="NCBI Taxonomy" id="2794347"/>
    <lineage>
        <taxon>Bacteria</taxon>
        <taxon>Pseudomonadati</taxon>
        <taxon>Bacteroidota</taxon>
        <taxon>Flavobacteriia</taxon>
        <taxon>Flavobacteriales</taxon>
        <taxon>Flavobacteriaceae</taxon>
        <taxon>Salegentibacter</taxon>
    </lineage>
</organism>
<evidence type="ECO:0000256" key="6">
    <source>
        <dbReference type="SAM" id="SignalP"/>
    </source>
</evidence>
<sequence length="513" mass="58772">MKILKFKYIQILLFLSVMSSCTDDFVSVLPDDRIVQENFWQNEDDAVMALYGIYNVLQDRYIYGYGGGEDAMSPNAFQWAHWEGKHMQVGNGTIQPSDGGIVAGRWTDAYRGINRVNSFLANIDRVDMDVKDKETMKGEAYFLRGVFYSLLVNTYGGVPLILEPISVEEARTLSRSTKEESWNQVHSDYDMAISLLPTNAEVKGRATLGAALGMKMRAFLYQSEWEQVIEYADKVIALGEYDLFPSYEGLFHLDNENNEEVIFDVQFMDGPFSQGSIFDRYWQPQNLENGVSGSNSVAPIQDLVDAYETIDGTNINPDKPFENRDPRLDFTILRPGASFQDQLYPDEIQNHTGQKVGYGIRKYTIEDKQIVPTQSPLNFIVLRYADILLSKAEALIEGEEKNIPKAIELINRIRTERNDVNMYSINANLDFTEARELLRHERRIEFALEGLYWSDIKRWEIGNKIYPLEVRGGSNELIEVKFEDGYNLEEDQYLPLPDSELSLNPNLEQNPGY</sequence>
<dbReference type="PROSITE" id="PS51257">
    <property type="entry name" value="PROKAR_LIPOPROTEIN"/>
    <property type="match status" value="1"/>
</dbReference>
<keyword evidence="5" id="KW-0998">Cell outer membrane</keyword>
<dbReference type="RefSeq" id="WP_198638579.1">
    <property type="nucleotide sequence ID" value="NZ_JAEHNY010000007.1"/>
</dbReference>
<evidence type="ECO:0000256" key="4">
    <source>
        <dbReference type="ARBA" id="ARBA00023136"/>
    </source>
</evidence>
<accession>A0ABS0TGE4</accession>
<comment type="caution">
    <text evidence="9">The sequence shown here is derived from an EMBL/GenBank/DDBJ whole genome shotgun (WGS) entry which is preliminary data.</text>
</comment>
<proteinExistence type="inferred from homology"/>
<dbReference type="InterPro" id="IPR012944">
    <property type="entry name" value="SusD_RagB_dom"/>
</dbReference>
<feature type="chain" id="PRO_5045322466" evidence="6">
    <location>
        <begin position="23"/>
        <end position="513"/>
    </location>
</feature>
<dbReference type="InterPro" id="IPR033985">
    <property type="entry name" value="SusD-like_N"/>
</dbReference>
<evidence type="ECO:0000256" key="2">
    <source>
        <dbReference type="ARBA" id="ARBA00006275"/>
    </source>
</evidence>
<protein>
    <submittedName>
        <fullName evidence="9">RagB/SusD family nutrient uptake outer membrane protein</fullName>
    </submittedName>
</protein>
<dbReference type="Proteomes" id="UP000635665">
    <property type="component" value="Unassembled WGS sequence"/>
</dbReference>
<comment type="similarity">
    <text evidence="2">Belongs to the SusD family.</text>
</comment>
<dbReference type="Gene3D" id="1.25.40.390">
    <property type="match status" value="1"/>
</dbReference>
<keyword evidence="4" id="KW-0472">Membrane</keyword>